<reference evidence="1 2" key="1">
    <citation type="journal article" date="2009" name="Appl. Environ. Microbiol.">
        <title>Community genomic and proteomic analyses of chemoautotrophic iron-oxidizing "Leptospirillum rubarum" (Group II) and "Leptospirillum ferrodiazotrophum" (Group III) bacteria in acid mine drainage biofilms.</title>
        <authorList>
            <person name="Goltsman D.S."/>
            <person name="Denef V.J."/>
            <person name="Singer S.W."/>
            <person name="VerBerkmoes N.C."/>
            <person name="Lefsrud M."/>
            <person name="Mueller R.S."/>
            <person name="Dick G.J."/>
            <person name="Sun C.L."/>
            <person name="Wheeler K.E."/>
            <person name="Zemla A."/>
            <person name="Baker B.J."/>
            <person name="Hauser L."/>
            <person name="Land M."/>
            <person name="Shah M.B."/>
            <person name="Thelen M.P."/>
            <person name="Hettich R.L."/>
            <person name="Banfield J.F."/>
        </authorList>
    </citation>
    <scope>NUCLEOTIDE SEQUENCE [LARGE SCALE GENOMIC DNA]</scope>
</reference>
<accession>C6HVK6</accession>
<sequence length="139" mass="15744">MERQPVRTLFSGGGHSVRIRERIPSGALSPRGIVARLLWAFSSSDRRPSYKDYLIARNGEADISPESFEALCRDTPPNPGFSYREHLFRPQLRDREGNLYQVIRVSSCRIDLLREDGTTGTTTREELDLCFSSAEEPLA</sequence>
<organism evidence="1 2">
    <name type="scientific">Leptospirillum ferrodiazotrophum</name>
    <dbReference type="NCBI Taxonomy" id="412449"/>
    <lineage>
        <taxon>Bacteria</taxon>
        <taxon>Pseudomonadati</taxon>
        <taxon>Nitrospirota</taxon>
        <taxon>Nitrospiria</taxon>
        <taxon>Nitrospirales</taxon>
        <taxon>Nitrospiraceae</taxon>
        <taxon>Leptospirillum</taxon>
    </lineage>
</organism>
<gene>
    <name evidence="1" type="ORF">UBAL3_79320014</name>
</gene>
<keyword evidence="2" id="KW-1185">Reference proteome</keyword>
<proteinExistence type="predicted"/>
<dbReference type="EMBL" id="GG693864">
    <property type="protein sequence ID" value="EES53365.1"/>
    <property type="molecule type" value="Genomic_DNA"/>
</dbReference>
<dbReference type="Proteomes" id="UP000009374">
    <property type="component" value="Unassembled WGS sequence"/>
</dbReference>
<dbReference type="AlphaFoldDB" id="C6HVK6"/>
<evidence type="ECO:0000313" key="2">
    <source>
        <dbReference type="Proteomes" id="UP000009374"/>
    </source>
</evidence>
<name>C6HVK6_9BACT</name>
<protein>
    <submittedName>
        <fullName evidence="1">Uncharacterized protein</fullName>
    </submittedName>
</protein>
<evidence type="ECO:0000313" key="1">
    <source>
        <dbReference type="EMBL" id="EES53365.1"/>
    </source>
</evidence>